<gene>
    <name evidence="3" type="ORF">ITI46_23705</name>
</gene>
<dbReference type="EMBL" id="JADKMA010000138">
    <property type="protein sequence ID" value="MBO8194636.1"/>
    <property type="molecule type" value="Genomic_DNA"/>
</dbReference>
<feature type="domain" description="IPT/TIG" evidence="2">
    <location>
        <begin position="117"/>
        <end position="200"/>
    </location>
</feature>
<dbReference type="InterPro" id="IPR031148">
    <property type="entry name" value="Plexin"/>
</dbReference>
<dbReference type="PANTHER" id="PTHR22625:SF70">
    <property type="entry name" value="PLEXIN A, ISOFORM A"/>
    <property type="match status" value="1"/>
</dbReference>
<reference evidence="3 4" key="1">
    <citation type="submission" date="2020-11" db="EMBL/GenBank/DDBJ databases">
        <title>Streptomyces spirodelae sp. nov., isolated from duckweed.</title>
        <authorList>
            <person name="Saimee Y."/>
            <person name="Duangmal K."/>
        </authorList>
    </citation>
    <scope>NUCLEOTIDE SEQUENCE [LARGE SCALE GENOMIC DNA]</scope>
    <source>
        <strain evidence="3 4">S16-07</strain>
    </source>
</reference>
<dbReference type="InterPro" id="IPR013783">
    <property type="entry name" value="Ig-like_fold"/>
</dbReference>
<feature type="domain" description="IPT/TIG" evidence="2">
    <location>
        <begin position="289"/>
        <end position="371"/>
    </location>
</feature>
<dbReference type="Pfam" id="PF01833">
    <property type="entry name" value="TIG"/>
    <property type="match status" value="4"/>
</dbReference>
<sequence>MLNVGSQPALNQPGQNSLWPLPPFPTQSPPMLLAAVPNSGPTTGGNTVLLIGMGLSNVTNVSFGGTPAIVLSQDFPLGLLVSVSAPAHAAGTVPVTVTTTAGTSNAVNYTYQAPALPPTAASIVPTSGPVTGGTPFTITGTNLTGANVLFGGVPATGVVVDPSGNSLTGVTPPGIAPGNVPVTVITPNGTATVPGGFTYLAVTPTADSIVPTSGPVTGGTPFTITGTNLTSANVLFGGLPATGVVVDPSGNSLTGVTPAGLAPGNVTVTVVTPNGTANVPGGFTYTAVAPTADTITPNSGPAAGGTPFVITGTGLTGGSVTIGGNAATGVTVDPTGTLLFGTAPAGTVGNQPVVVTTPGGTATVPGGFTYV</sequence>
<feature type="domain" description="IPT/TIG" evidence="2">
    <location>
        <begin position="29"/>
        <end position="112"/>
    </location>
</feature>
<dbReference type="InterPro" id="IPR002909">
    <property type="entry name" value="IPT_dom"/>
</dbReference>
<dbReference type="PANTHER" id="PTHR22625">
    <property type="entry name" value="PLEXIN"/>
    <property type="match status" value="1"/>
</dbReference>
<proteinExistence type="predicted"/>
<comment type="caution">
    <text evidence="3">The sequence shown here is derived from an EMBL/GenBank/DDBJ whole genome shotgun (WGS) entry which is preliminary data.</text>
</comment>
<dbReference type="SMART" id="SM00429">
    <property type="entry name" value="IPT"/>
    <property type="match status" value="4"/>
</dbReference>
<organism evidence="3 4">
    <name type="scientific">Streptomyces oryzae</name>
    <dbReference type="NCBI Taxonomy" id="1434886"/>
    <lineage>
        <taxon>Bacteria</taxon>
        <taxon>Bacillati</taxon>
        <taxon>Actinomycetota</taxon>
        <taxon>Actinomycetes</taxon>
        <taxon>Kitasatosporales</taxon>
        <taxon>Streptomycetaceae</taxon>
        <taxon>Streptomyces</taxon>
    </lineage>
</organism>
<feature type="domain" description="IPT/TIG" evidence="2">
    <location>
        <begin position="203"/>
        <end position="286"/>
    </location>
</feature>
<keyword evidence="4" id="KW-1185">Reference proteome</keyword>
<evidence type="ECO:0000256" key="1">
    <source>
        <dbReference type="SAM" id="MobiDB-lite"/>
    </source>
</evidence>
<feature type="region of interest" description="Disordered" evidence="1">
    <location>
        <begin position="1"/>
        <end position="23"/>
    </location>
</feature>
<dbReference type="SUPFAM" id="SSF81296">
    <property type="entry name" value="E set domains"/>
    <property type="match status" value="4"/>
</dbReference>
<evidence type="ECO:0000313" key="4">
    <source>
        <dbReference type="Proteomes" id="UP001519064"/>
    </source>
</evidence>
<evidence type="ECO:0000313" key="3">
    <source>
        <dbReference type="EMBL" id="MBO8194636.1"/>
    </source>
</evidence>
<dbReference type="CDD" id="cd00102">
    <property type="entry name" value="IPT"/>
    <property type="match status" value="1"/>
</dbReference>
<dbReference type="Gene3D" id="2.60.40.10">
    <property type="entry name" value="Immunoglobulins"/>
    <property type="match status" value="4"/>
</dbReference>
<dbReference type="InterPro" id="IPR014756">
    <property type="entry name" value="Ig_E-set"/>
</dbReference>
<name>A0ABS3XGX0_9ACTN</name>
<dbReference type="Proteomes" id="UP001519064">
    <property type="component" value="Unassembled WGS sequence"/>
</dbReference>
<feature type="compositionally biased region" description="Polar residues" evidence="1">
    <location>
        <begin position="1"/>
        <end position="18"/>
    </location>
</feature>
<protein>
    <submittedName>
        <fullName evidence="3">IPT/TIG domain-containing protein</fullName>
    </submittedName>
</protein>
<accession>A0ABS3XGX0</accession>
<evidence type="ECO:0000259" key="2">
    <source>
        <dbReference type="SMART" id="SM00429"/>
    </source>
</evidence>